<comment type="similarity">
    <text evidence="2">Belongs to the complex I subunit 4L family.</text>
</comment>
<dbReference type="GO" id="GO:0016020">
    <property type="term" value="C:membrane"/>
    <property type="evidence" value="ECO:0007669"/>
    <property type="project" value="UniProtKB-SubCell"/>
</dbReference>
<accession>A0A7T6YCR3</accession>
<feature type="transmembrane region" description="Helical" evidence="11">
    <location>
        <begin position="49"/>
        <end position="74"/>
    </location>
</feature>
<evidence type="ECO:0000256" key="9">
    <source>
        <dbReference type="ARBA" id="ARBA00031586"/>
    </source>
</evidence>
<comment type="subcellular location">
    <subcellularLocation>
        <location evidence="1">Membrane</location>
        <topology evidence="1">Multi-pass membrane protein</topology>
    </subcellularLocation>
</comment>
<name>A0A7T6YCR3_9HEMI</name>
<dbReference type="RefSeq" id="YP_010140074.1">
    <property type="nucleotide sequence ID" value="NC_056923.1"/>
</dbReference>
<keyword evidence="8 11" id="KW-0472">Membrane</keyword>
<evidence type="ECO:0000256" key="10">
    <source>
        <dbReference type="ARBA" id="ARBA00049551"/>
    </source>
</evidence>
<keyword evidence="4 11" id="KW-0812">Transmembrane</keyword>
<dbReference type="GeneID" id="67134114"/>
<dbReference type="InterPro" id="IPR039428">
    <property type="entry name" value="NUOK/Mnh_C1-like"/>
</dbReference>
<evidence type="ECO:0000256" key="8">
    <source>
        <dbReference type="ARBA" id="ARBA00023136"/>
    </source>
</evidence>
<evidence type="ECO:0000256" key="7">
    <source>
        <dbReference type="ARBA" id="ARBA00023027"/>
    </source>
</evidence>
<dbReference type="Pfam" id="PF00420">
    <property type="entry name" value="Oxidored_q2"/>
    <property type="match status" value="1"/>
</dbReference>
<keyword evidence="5" id="KW-1278">Translocase</keyword>
<geneLocation type="mitochondrion" evidence="12"/>
<comment type="catalytic activity">
    <reaction evidence="10">
        <text>a ubiquinone + NADH + 5 H(+)(in) = a ubiquinol + NAD(+) + 4 H(+)(out)</text>
        <dbReference type="Rhea" id="RHEA:29091"/>
        <dbReference type="Rhea" id="RHEA-COMP:9565"/>
        <dbReference type="Rhea" id="RHEA-COMP:9566"/>
        <dbReference type="ChEBI" id="CHEBI:15378"/>
        <dbReference type="ChEBI" id="CHEBI:16389"/>
        <dbReference type="ChEBI" id="CHEBI:17976"/>
        <dbReference type="ChEBI" id="CHEBI:57540"/>
        <dbReference type="ChEBI" id="CHEBI:57945"/>
        <dbReference type="EC" id="7.1.1.2"/>
    </reaction>
</comment>
<evidence type="ECO:0000256" key="2">
    <source>
        <dbReference type="ARBA" id="ARBA00010519"/>
    </source>
</evidence>
<protein>
    <recommendedName>
        <fullName evidence="3">NADH-ubiquinone oxidoreductase chain 4L</fullName>
    </recommendedName>
    <alternativeName>
        <fullName evidence="9">NADH dehydrogenase subunit 4L</fullName>
    </alternativeName>
</protein>
<evidence type="ECO:0000256" key="6">
    <source>
        <dbReference type="ARBA" id="ARBA00022989"/>
    </source>
</evidence>
<reference evidence="12" key="1">
    <citation type="journal article" date="2020" name="Insects">
        <title>The Complete Mitochondrial Genome of Four Hylicinae (Hemiptera: Cicadellidae): Structural Features and Phylogenetic Implications.</title>
        <authorList>
            <person name="Tang J."/>
            <person name="Huang W."/>
            <person name="Zhang Y."/>
        </authorList>
    </citation>
    <scope>NUCLEOTIDE SEQUENCE</scope>
</reference>
<dbReference type="GO" id="GO:0008137">
    <property type="term" value="F:NADH dehydrogenase (ubiquinone) activity"/>
    <property type="evidence" value="ECO:0007669"/>
    <property type="project" value="UniProtKB-EC"/>
</dbReference>
<dbReference type="CTD" id="4539"/>
<organism evidence="12">
    <name type="scientific">Nacolus tuberculatus</name>
    <dbReference type="NCBI Taxonomy" id="2800230"/>
    <lineage>
        <taxon>Eukaryota</taxon>
        <taxon>Metazoa</taxon>
        <taxon>Ecdysozoa</taxon>
        <taxon>Arthropoda</taxon>
        <taxon>Hexapoda</taxon>
        <taxon>Insecta</taxon>
        <taxon>Pterygota</taxon>
        <taxon>Neoptera</taxon>
        <taxon>Paraneoptera</taxon>
        <taxon>Hemiptera</taxon>
        <taxon>Auchenorrhyncha</taxon>
        <taxon>Membracoidea</taxon>
        <taxon>Cicadellidae</taxon>
        <taxon>Hylicinae</taxon>
        <taxon>Nacolus</taxon>
    </lineage>
</organism>
<keyword evidence="6 11" id="KW-1133">Transmembrane helix</keyword>
<dbReference type="Gene3D" id="1.10.287.3510">
    <property type="match status" value="1"/>
</dbReference>
<evidence type="ECO:0000313" key="12">
    <source>
        <dbReference type="EMBL" id="QQK57727.1"/>
    </source>
</evidence>
<dbReference type="AlphaFoldDB" id="A0A7T6YCR3"/>
<gene>
    <name evidence="12" type="primary">ND4L</name>
</gene>
<feature type="transmembrane region" description="Helical" evidence="11">
    <location>
        <begin position="20"/>
        <end position="42"/>
    </location>
</feature>
<evidence type="ECO:0000256" key="1">
    <source>
        <dbReference type="ARBA" id="ARBA00004141"/>
    </source>
</evidence>
<proteinExistence type="inferred from homology"/>
<keyword evidence="12" id="KW-0496">Mitochondrion</keyword>
<evidence type="ECO:0000256" key="5">
    <source>
        <dbReference type="ARBA" id="ARBA00022967"/>
    </source>
</evidence>
<sequence>MYFFYFFLSGFISLMLVRKHVLLCLLSIEYMVISLMFIFSLYCLMLSSFYLYIFFMTFCVCEGSLGLSILVFMIRFHGNDYLNSMFMW</sequence>
<dbReference type="EMBL" id="MW218663">
    <property type="protein sequence ID" value="QQK57727.1"/>
    <property type="molecule type" value="Genomic_DNA"/>
</dbReference>
<keyword evidence="7" id="KW-0520">NAD</keyword>
<evidence type="ECO:0000256" key="3">
    <source>
        <dbReference type="ARBA" id="ARBA00016612"/>
    </source>
</evidence>
<evidence type="ECO:0000256" key="4">
    <source>
        <dbReference type="ARBA" id="ARBA00022692"/>
    </source>
</evidence>
<evidence type="ECO:0000256" key="11">
    <source>
        <dbReference type="SAM" id="Phobius"/>
    </source>
</evidence>